<dbReference type="Proteomes" id="UP001288944">
    <property type="component" value="Unassembled WGS sequence"/>
</dbReference>
<dbReference type="AlphaFoldDB" id="A0AAW9KL82"/>
<accession>A0AAW9KL82</accession>
<feature type="domain" description="Aldehyde oxidase/xanthine dehydrogenase second molybdopterin binding" evidence="3">
    <location>
        <begin position="94"/>
        <end position="189"/>
    </location>
</feature>
<gene>
    <name evidence="4" type="ORF">GNF83_17000</name>
</gene>
<sequence length="191" mass="20241">PYNYQNIEIEGIAVYTNNPPAGAFRGFGVTQSAFANECNINKLADMVGLSPWEFRYRNAIRPGQVLPNGQIADEGTALVETLEAVKDAYENNDHVGIACAFKNAGLGVGIPDTGRCRIVIKDNKAVIRTSAACIGQGLGTIATQILCETTGINPENVSVDNPDTFTTPNSGTTTASRQTVFTGEATRVASL</sequence>
<feature type="non-terminal residue" evidence="4">
    <location>
        <position position="191"/>
    </location>
</feature>
<dbReference type="InterPro" id="IPR046867">
    <property type="entry name" value="AldOxase/xan_DH_MoCoBD2"/>
</dbReference>
<dbReference type="SUPFAM" id="SSF56003">
    <property type="entry name" value="Molybdenum cofactor-binding domain"/>
    <property type="match status" value="1"/>
</dbReference>
<name>A0AAW9KL82_CLOPF</name>
<feature type="domain" description="Aldehyde oxidase/xanthine dehydrogenase first molybdopterin binding" evidence="2">
    <location>
        <begin position="1"/>
        <end position="59"/>
    </location>
</feature>
<dbReference type="EMBL" id="WNUR01000543">
    <property type="protein sequence ID" value="MDZ7542848.1"/>
    <property type="molecule type" value="Genomic_DNA"/>
</dbReference>
<dbReference type="InterPro" id="IPR008274">
    <property type="entry name" value="AldOxase/xan_DH_MoCoBD1"/>
</dbReference>
<feature type="non-terminal residue" evidence="4">
    <location>
        <position position="1"/>
    </location>
</feature>
<dbReference type="InterPro" id="IPR037165">
    <property type="entry name" value="AldOxase/xan_DH_Mopterin-bd_sf"/>
</dbReference>
<reference evidence="4" key="1">
    <citation type="submission" date="2019-11" db="EMBL/GenBank/DDBJ databases">
        <title>Characterization of Clostridium perfringens isolates from swine manure treated agricultural soils.</title>
        <authorList>
            <person name="Wushke S.T."/>
        </authorList>
    </citation>
    <scope>NUCLEOTIDE SEQUENCE</scope>
    <source>
        <strain evidence="4">X62</strain>
    </source>
</reference>
<evidence type="ECO:0000313" key="5">
    <source>
        <dbReference type="Proteomes" id="UP001288944"/>
    </source>
</evidence>
<dbReference type="PANTHER" id="PTHR11908">
    <property type="entry name" value="XANTHINE DEHYDROGENASE"/>
    <property type="match status" value="1"/>
</dbReference>
<dbReference type="GO" id="GO:0005506">
    <property type="term" value="F:iron ion binding"/>
    <property type="evidence" value="ECO:0007669"/>
    <property type="project" value="InterPro"/>
</dbReference>
<protein>
    <submittedName>
        <fullName evidence="4">Molybdopterin-dependent oxidoreductase</fullName>
    </submittedName>
</protein>
<evidence type="ECO:0000259" key="2">
    <source>
        <dbReference type="Pfam" id="PF02738"/>
    </source>
</evidence>
<organism evidence="4 5">
    <name type="scientific">Clostridium perfringens</name>
    <dbReference type="NCBI Taxonomy" id="1502"/>
    <lineage>
        <taxon>Bacteria</taxon>
        <taxon>Bacillati</taxon>
        <taxon>Bacillota</taxon>
        <taxon>Clostridia</taxon>
        <taxon>Eubacteriales</taxon>
        <taxon>Clostridiaceae</taxon>
        <taxon>Clostridium</taxon>
    </lineage>
</organism>
<comment type="caution">
    <text evidence="4">The sequence shown here is derived from an EMBL/GenBank/DDBJ whole genome shotgun (WGS) entry which is preliminary data.</text>
</comment>
<dbReference type="Gene3D" id="3.30.365.10">
    <property type="entry name" value="Aldehyde oxidase/xanthine dehydrogenase, molybdopterin binding domain"/>
    <property type="match status" value="2"/>
</dbReference>
<dbReference type="InterPro" id="IPR016208">
    <property type="entry name" value="Ald_Oxase/xanthine_DH-like"/>
</dbReference>
<dbReference type="Pfam" id="PF20256">
    <property type="entry name" value="MoCoBD_2"/>
    <property type="match status" value="1"/>
</dbReference>
<dbReference type="Pfam" id="PF02738">
    <property type="entry name" value="MoCoBD_1"/>
    <property type="match status" value="1"/>
</dbReference>
<keyword evidence="1" id="KW-0500">Molybdenum</keyword>
<evidence type="ECO:0000313" key="4">
    <source>
        <dbReference type="EMBL" id="MDZ7542848.1"/>
    </source>
</evidence>
<proteinExistence type="predicted"/>
<dbReference type="PANTHER" id="PTHR11908:SF132">
    <property type="entry name" value="ALDEHYDE OXIDASE 1-RELATED"/>
    <property type="match status" value="1"/>
</dbReference>
<evidence type="ECO:0000259" key="3">
    <source>
        <dbReference type="Pfam" id="PF20256"/>
    </source>
</evidence>
<dbReference type="GO" id="GO:0016491">
    <property type="term" value="F:oxidoreductase activity"/>
    <property type="evidence" value="ECO:0007669"/>
    <property type="project" value="InterPro"/>
</dbReference>
<evidence type="ECO:0000256" key="1">
    <source>
        <dbReference type="ARBA" id="ARBA00022505"/>
    </source>
</evidence>